<reference evidence="1" key="1">
    <citation type="submission" date="2021-02" db="EMBL/GenBank/DDBJ databases">
        <authorList>
            <person name="Nowell W R."/>
        </authorList>
    </citation>
    <scope>NUCLEOTIDE SEQUENCE</scope>
</reference>
<gene>
    <name evidence="1" type="ORF">XDN619_LOCUS36427</name>
</gene>
<dbReference type="Proteomes" id="UP000663887">
    <property type="component" value="Unassembled WGS sequence"/>
</dbReference>
<evidence type="ECO:0000313" key="2">
    <source>
        <dbReference type="Proteomes" id="UP000663887"/>
    </source>
</evidence>
<feature type="non-terminal residue" evidence="1">
    <location>
        <position position="145"/>
    </location>
</feature>
<accession>A0A817AFQ7</accession>
<protein>
    <submittedName>
        <fullName evidence="1">Uncharacterized protein</fullName>
    </submittedName>
</protein>
<dbReference type="AlphaFoldDB" id="A0A817AFQ7"/>
<proteinExistence type="predicted"/>
<evidence type="ECO:0000313" key="1">
    <source>
        <dbReference type="EMBL" id="CAF2264050.1"/>
    </source>
</evidence>
<comment type="caution">
    <text evidence="1">The sequence shown here is derived from an EMBL/GenBank/DDBJ whole genome shotgun (WGS) entry which is preliminary data.</text>
</comment>
<dbReference type="EMBL" id="CAJNRG010018861">
    <property type="protein sequence ID" value="CAF2264050.1"/>
    <property type="molecule type" value="Genomic_DNA"/>
</dbReference>
<name>A0A817AFQ7_9BILA</name>
<organism evidence="1 2">
    <name type="scientific">Rotaria magnacalcarata</name>
    <dbReference type="NCBI Taxonomy" id="392030"/>
    <lineage>
        <taxon>Eukaryota</taxon>
        <taxon>Metazoa</taxon>
        <taxon>Spiralia</taxon>
        <taxon>Gnathifera</taxon>
        <taxon>Rotifera</taxon>
        <taxon>Eurotatoria</taxon>
        <taxon>Bdelloidea</taxon>
        <taxon>Philodinida</taxon>
        <taxon>Philodinidae</taxon>
        <taxon>Rotaria</taxon>
    </lineage>
</organism>
<sequence length="145" mass="17355">MKDFNGRLWRTSEELNRYNYEIQYIPGRDNYLSDALSRINFDTLSKQPRLRIEQLLPEGFQVCKIDGGPDSLCWALATAKSWHEIDRNERNRWAKVEKTEVTLLREELVNEIRNNKTKYGISNEENRIQWNKYLCDQIELPDIFI</sequence>